<keyword evidence="8" id="KW-1185">Reference proteome</keyword>
<dbReference type="PANTHER" id="PTHR43531:SF11">
    <property type="entry name" value="METHYL-ACCEPTING CHEMOTAXIS PROTEIN 3"/>
    <property type="match status" value="1"/>
</dbReference>
<dbReference type="EMBL" id="JBHUEY010000001">
    <property type="protein sequence ID" value="MFD1783861.1"/>
    <property type="molecule type" value="Genomic_DNA"/>
</dbReference>
<feature type="domain" description="HAMP" evidence="6">
    <location>
        <begin position="269"/>
        <end position="322"/>
    </location>
</feature>
<feature type="domain" description="HAMP" evidence="6">
    <location>
        <begin position="350"/>
        <end position="402"/>
    </location>
</feature>
<name>A0ABW4N1J7_9CAUL</name>
<comment type="caution">
    <text evidence="7">The sequence shown here is derived from an EMBL/GenBank/DDBJ whole genome shotgun (WGS) entry which is preliminary data.</text>
</comment>
<dbReference type="PANTHER" id="PTHR43531">
    <property type="entry name" value="PROTEIN ICFG"/>
    <property type="match status" value="1"/>
</dbReference>
<comment type="similarity">
    <text evidence="2">Belongs to the methyl-accepting chemotaxis (MCP) protein family.</text>
</comment>
<dbReference type="Gene3D" id="1.10.287.950">
    <property type="entry name" value="Methyl-accepting chemotaxis protein"/>
    <property type="match status" value="1"/>
</dbReference>
<dbReference type="InterPro" id="IPR003660">
    <property type="entry name" value="HAMP_dom"/>
</dbReference>
<protein>
    <submittedName>
        <fullName evidence="7">Methyl-accepting chemotaxis protein</fullName>
    </submittedName>
</protein>
<keyword evidence="3" id="KW-0807">Transducer</keyword>
<dbReference type="Pfam" id="PF00015">
    <property type="entry name" value="MCPsignal"/>
    <property type="match status" value="1"/>
</dbReference>
<feature type="transmembrane region" description="Helical" evidence="4">
    <location>
        <begin position="246"/>
        <end position="272"/>
    </location>
</feature>
<keyword evidence="1" id="KW-0145">Chemotaxis</keyword>
<evidence type="ECO:0000313" key="8">
    <source>
        <dbReference type="Proteomes" id="UP001597237"/>
    </source>
</evidence>
<sequence length="663" mass="69209">MFGLIHSRLSFGARLALISGLFCAPLALLLVLFVQASLGQIDFSAKELEGARYLQKVWPAMVRGEALESAGGRFGETKVFEAFQQAAGAEKIKAGVGLVTAVADGSNLTLDPDLDSFYAMDAVTVRLPALFRANADLKAAVASGDPQLLMRALDHLAIAQDQTLSSLNATMEKNLEGKTRQALGEPAAQLQAAATAVQAAAQGGGPEAIAQASAALDGAADQAWIATEKELSRLLEARIGKMRARMAMHLTLVGVALALATGLAISISRALASRINGLVRVMERLSANEVEVDIPCRSDRNETGRIAAALGIFREGIVDRNRLQAEARVVHEANAEKLQATEAAFREAGLAQAKVVDQLAHALDAIAGGRLTTRLEDGFAAEYEKLRSDFNRAVAQLCEAMQLVGGVAEDIRSGAREISRATDELSARTERQAASLEETAAAVEQLTSTVVRTSEDAREAHAAVSAANVDAGRSDDLVRQAMAAMSQIQGSAQQISQIIGVIDEIAFQTSLLALNAGVEAARAGEAGRGFAVVASEVRGLAQRSADAAKEIKSLIGASVDQVAQGVDLVGQTGEALSRISAQVAGVNALIAQIAASAQEQAAGLQQVNAAVSQMDHVTQENAAMVEQSAASSRNLAQKAEELFQRLETFDVGAAKAAPAARAA</sequence>
<evidence type="ECO:0000256" key="3">
    <source>
        <dbReference type="PROSITE-ProRule" id="PRU00284"/>
    </source>
</evidence>
<dbReference type="InterPro" id="IPR051310">
    <property type="entry name" value="MCP_chemotaxis"/>
</dbReference>
<dbReference type="Pfam" id="PF00672">
    <property type="entry name" value="HAMP"/>
    <property type="match status" value="2"/>
</dbReference>
<evidence type="ECO:0000256" key="4">
    <source>
        <dbReference type="SAM" id="Phobius"/>
    </source>
</evidence>
<keyword evidence="4" id="KW-0812">Transmembrane</keyword>
<dbReference type="CDD" id="cd11386">
    <property type="entry name" value="MCP_signal"/>
    <property type="match status" value="1"/>
</dbReference>
<dbReference type="SMART" id="SM00283">
    <property type="entry name" value="MA"/>
    <property type="match status" value="1"/>
</dbReference>
<dbReference type="Proteomes" id="UP001597237">
    <property type="component" value="Unassembled WGS sequence"/>
</dbReference>
<dbReference type="PROSITE" id="PS50111">
    <property type="entry name" value="CHEMOTAXIS_TRANSDUC_2"/>
    <property type="match status" value="1"/>
</dbReference>
<evidence type="ECO:0000256" key="2">
    <source>
        <dbReference type="ARBA" id="ARBA00029447"/>
    </source>
</evidence>
<evidence type="ECO:0000256" key="1">
    <source>
        <dbReference type="ARBA" id="ARBA00022500"/>
    </source>
</evidence>
<dbReference type="Gene3D" id="6.10.340.10">
    <property type="match status" value="1"/>
</dbReference>
<dbReference type="PROSITE" id="PS50885">
    <property type="entry name" value="HAMP"/>
    <property type="match status" value="2"/>
</dbReference>
<dbReference type="SMART" id="SM00304">
    <property type="entry name" value="HAMP"/>
    <property type="match status" value="2"/>
</dbReference>
<keyword evidence="4" id="KW-0472">Membrane</keyword>
<proteinExistence type="inferred from homology"/>
<keyword evidence="4" id="KW-1133">Transmembrane helix</keyword>
<reference evidence="8" key="1">
    <citation type="journal article" date="2019" name="Int. J. Syst. Evol. Microbiol.">
        <title>The Global Catalogue of Microorganisms (GCM) 10K type strain sequencing project: providing services to taxonomists for standard genome sequencing and annotation.</title>
        <authorList>
            <consortium name="The Broad Institute Genomics Platform"/>
            <consortium name="The Broad Institute Genome Sequencing Center for Infectious Disease"/>
            <person name="Wu L."/>
            <person name="Ma J."/>
        </authorList>
    </citation>
    <scope>NUCLEOTIDE SEQUENCE [LARGE SCALE GENOMIC DNA]</scope>
    <source>
        <strain evidence="8">DFY28</strain>
    </source>
</reference>
<dbReference type="SUPFAM" id="SSF58104">
    <property type="entry name" value="Methyl-accepting chemotaxis protein (MCP) signaling domain"/>
    <property type="match status" value="1"/>
</dbReference>
<organism evidence="7 8">
    <name type="scientific">Phenylobacterium terrae</name>
    <dbReference type="NCBI Taxonomy" id="2665495"/>
    <lineage>
        <taxon>Bacteria</taxon>
        <taxon>Pseudomonadati</taxon>
        <taxon>Pseudomonadota</taxon>
        <taxon>Alphaproteobacteria</taxon>
        <taxon>Caulobacterales</taxon>
        <taxon>Caulobacteraceae</taxon>
        <taxon>Phenylobacterium</taxon>
    </lineage>
</organism>
<gene>
    <name evidence="7" type="ORF">ACFSC0_10695</name>
</gene>
<evidence type="ECO:0000313" key="7">
    <source>
        <dbReference type="EMBL" id="MFD1783861.1"/>
    </source>
</evidence>
<feature type="domain" description="Methyl-accepting transducer" evidence="5">
    <location>
        <begin position="407"/>
        <end position="636"/>
    </location>
</feature>
<dbReference type="InterPro" id="IPR004089">
    <property type="entry name" value="MCPsignal_dom"/>
</dbReference>
<accession>A0ABW4N1J7</accession>
<dbReference type="RefSeq" id="WP_377282948.1">
    <property type="nucleotide sequence ID" value="NZ_JBHRSI010000008.1"/>
</dbReference>
<evidence type="ECO:0000259" key="5">
    <source>
        <dbReference type="PROSITE" id="PS50111"/>
    </source>
</evidence>
<evidence type="ECO:0000259" key="6">
    <source>
        <dbReference type="PROSITE" id="PS50885"/>
    </source>
</evidence>